<sequence>MAPSPETVTEDQAFPELPEYKHLILGPVDGDVIAPAAQTDVLLVIAPGAFIAPEAFTALGREVQAACPHLRLWVASMEISAMALHQMFCPPNLLMTGPGFEAAGANMARAGVPAKLILQALAAAEAAGFRPEREEYGRLSNMVLMAHSASGALFPDAGRSMAAALVLLATPLYPPNYTQRKATSIETWPRPLMMMSGEVDGQTRWPWLAPEVAEVGAMAAKMGPSWVARNRPVLILPGLNHGNTSSGEARVVRGDITEGVGPHVTAMKNLGGPLAAFLTTHMAPAKDARERASLVLEAAIRHTASLTAPYCRAVGLGDPSAPFGQAPVAPGAPLPGGLLAGTARDAAAGDNTCVHPGVVAAAEAEAVRLQLAVLRAAGLPEAALGRLVVAATGHTDVKSITYAHPEMEELHDGRWLLHVHVKIHFRSLDPVPKPHLCPFAPELWLKLRGADYVAAILGLPEPSSFANPKPAALNAQTLERALAAAPPDVAERYRSLGRPMEFGDDVDWCAKSPDGTFLRDAPSFLRESRITYTFPPMPPGALPAGGPPFGAPGGPPPAGAPGGPPAAGAPTAGPPVAAAPGTAGGPPPGSGGLAAAAGPPPTGAVAGANGPPAATGGSPPAGVAAVGGPPGVGSPPLPQPMVPAPPPSVPVRLLGAVRVASPFVSLPAPPGVAGLPPAAGRFSGVFYAKVLSTAQAMEWVWVDCLRAIDTPW</sequence>
<reference evidence="2" key="1">
    <citation type="journal article" date="2020" name="bioRxiv">
        <title>Comparative genomics of Chlamydomonas.</title>
        <authorList>
            <person name="Craig R.J."/>
            <person name="Hasan A.R."/>
            <person name="Ness R.W."/>
            <person name="Keightley P.D."/>
        </authorList>
    </citation>
    <scope>NUCLEOTIDE SEQUENCE</scope>
    <source>
        <strain evidence="2">CCAP 11/70</strain>
    </source>
</reference>
<feature type="region of interest" description="Disordered" evidence="1">
    <location>
        <begin position="536"/>
        <end position="637"/>
    </location>
</feature>
<dbReference type="AlphaFoldDB" id="A0A836C6G6"/>
<organism evidence="2 3">
    <name type="scientific">Edaphochlamys debaryana</name>
    <dbReference type="NCBI Taxonomy" id="47281"/>
    <lineage>
        <taxon>Eukaryota</taxon>
        <taxon>Viridiplantae</taxon>
        <taxon>Chlorophyta</taxon>
        <taxon>core chlorophytes</taxon>
        <taxon>Chlorophyceae</taxon>
        <taxon>CS clade</taxon>
        <taxon>Chlamydomonadales</taxon>
        <taxon>Chlamydomonadales incertae sedis</taxon>
        <taxon>Edaphochlamys</taxon>
    </lineage>
</organism>
<accession>A0A836C6G6</accession>
<comment type="caution">
    <text evidence="2">The sequence shown here is derived from an EMBL/GenBank/DDBJ whole genome shotgun (WGS) entry which is preliminary data.</text>
</comment>
<evidence type="ECO:0000313" key="3">
    <source>
        <dbReference type="Proteomes" id="UP000612055"/>
    </source>
</evidence>
<keyword evidence="3" id="KW-1185">Reference proteome</keyword>
<evidence type="ECO:0000313" key="2">
    <source>
        <dbReference type="EMBL" id="KAG2500904.1"/>
    </source>
</evidence>
<proteinExistence type="predicted"/>
<feature type="compositionally biased region" description="Low complexity" evidence="1">
    <location>
        <begin position="593"/>
        <end position="627"/>
    </location>
</feature>
<gene>
    <name evidence="2" type="ORF">HYH03_001663</name>
</gene>
<dbReference type="Proteomes" id="UP000612055">
    <property type="component" value="Unassembled WGS sequence"/>
</dbReference>
<feature type="compositionally biased region" description="Low complexity" evidence="1">
    <location>
        <begin position="566"/>
        <end position="581"/>
    </location>
</feature>
<dbReference type="OrthoDB" id="528424at2759"/>
<dbReference type="EMBL" id="JAEHOE010000003">
    <property type="protein sequence ID" value="KAG2500904.1"/>
    <property type="molecule type" value="Genomic_DNA"/>
</dbReference>
<protein>
    <submittedName>
        <fullName evidence="2">Uncharacterized protein</fullName>
    </submittedName>
</protein>
<feature type="compositionally biased region" description="Pro residues" evidence="1">
    <location>
        <begin position="536"/>
        <end position="564"/>
    </location>
</feature>
<evidence type="ECO:0000256" key="1">
    <source>
        <dbReference type="SAM" id="MobiDB-lite"/>
    </source>
</evidence>
<name>A0A836C6G6_9CHLO</name>